<dbReference type="EMBL" id="JAZGQO010000007">
    <property type="protein sequence ID" value="KAK6181686.1"/>
    <property type="molecule type" value="Genomic_DNA"/>
</dbReference>
<dbReference type="Gene3D" id="1.10.238.10">
    <property type="entry name" value="EF-hand"/>
    <property type="match status" value="1"/>
</dbReference>
<dbReference type="AlphaFoldDB" id="A0AAN8JSA7"/>
<dbReference type="SUPFAM" id="SSF47473">
    <property type="entry name" value="EF-hand"/>
    <property type="match status" value="1"/>
</dbReference>
<organism evidence="2 3">
    <name type="scientific">Patella caerulea</name>
    <name type="common">Rayed Mediterranean limpet</name>
    <dbReference type="NCBI Taxonomy" id="87958"/>
    <lineage>
        <taxon>Eukaryota</taxon>
        <taxon>Metazoa</taxon>
        <taxon>Spiralia</taxon>
        <taxon>Lophotrochozoa</taxon>
        <taxon>Mollusca</taxon>
        <taxon>Gastropoda</taxon>
        <taxon>Patellogastropoda</taxon>
        <taxon>Patelloidea</taxon>
        <taxon>Patellidae</taxon>
        <taxon>Patella</taxon>
    </lineage>
</organism>
<dbReference type="CDD" id="cd00051">
    <property type="entry name" value="EFh"/>
    <property type="match status" value="1"/>
</dbReference>
<proteinExistence type="predicted"/>
<reference evidence="2 3" key="1">
    <citation type="submission" date="2024-01" db="EMBL/GenBank/DDBJ databases">
        <title>The genome of the rayed Mediterranean limpet Patella caerulea (Linnaeus, 1758).</title>
        <authorList>
            <person name="Anh-Thu Weber A."/>
            <person name="Halstead-Nussloch G."/>
        </authorList>
    </citation>
    <scope>NUCLEOTIDE SEQUENCE [LARGE SCALE GENOMIC DNA]</scope>
    <source>
        <strain evidence="2">AATW-2023a</strain>
        <tissue evidence="2">Whole specimen</tissue>
    </source>
</reference>
<evidence type="ECO:0000313" key="2">
    <source>
        <dbReference type="EMBL" id="KAK6181686.1"/>
    </source>
</evidence>
<evidence type="ECO:0000313" key="3">
    <source>
        <dbReference type="Proteomes" id="UP001347796"/>
    </source>
</evidence>
<evidence type="ECO:0000259" key="1">
    <source>
        <dbReference type="PROSITE" id="PS50222"/>
    </source>
</evidence>
<dbReference type="PROSITE" id="PS50222">
    <property type="entry name" value="EF_HAND_2"/>
    <property type="match status" value="1"/>
</dbReference>
<sequence length="162" mass="18850">MALQRKVPKKVTDIFDRYIHDQVRTLHRGEAVDMLMTEFDLEKDKAEIMFDTFDKDKNGLMSIWEFHKFYECAGESAHDIVEKFKEMDKDGSGMLEYEEAVEALKTLKTATGRNLEELEIEFFMKTMGVENGVINLGDFTNLLHRLKLYKTPAPKKGMKLKC</sequence>
<name>A0AAN8JSA7_PATCE</name>
<accession>A0AAN8JSA7</accession>
<dbReference type="Pfam" id="PF13499">
    <property type="entry name" value="EF-hand_7"/>
    <property type="match status" value="1"/>
</dbReference>
<dbReference type="GO" id="GO:0005509">
    <property type="term" value="F:calcium ion binding"/>
    <property type="evidence" value="ECO:0007669"/>
    <property type="project" value="InterPro"/>
</dbReference>
<dbReference type="Proteomes" id="UP001347796">
    <property type="component" value="Unassembled WGS sequence"/>
</dbReference>
<keyword evidence="3" id="KW-1185">Reference proteome</keyword>
<gene>
    <name evidence="2" type="ORF">SNE40_009493</name>
</gene>
<dbReference type="InterPro" id="IPR002048">
    <property type="entry name" value="EF_hand_dom"/>
</dbReference>
<feature type="domain" description="EF-hand" evidence="1">
    <location>
        <begin position="75"/>
        <end position="110"/>
    </location>
</feature>
<dbReference type="SMART" id="SM00054">
    <property type="entry name" value="EFh"/>
    <property type="match status" value="2"/>
</dbReference>
<dbReference type="InterPro" id="IPR011992">
    <property type="entry name" value="EF-hand-dom_pair"/>
</dbReference>
<protein>
    <recommendedName>
        <fullName evidence="1">EF-hand domain-containing protein</fullName>
    </recommendedName>
</protein>
<comment type="caution">
    <text evidence="2">The sequence shown here is derived from an EMBL/GenBank/DDBJ whole genome shotgun (WGS) entry which is preliminary data.</text>
</comment>